<feature type="region of interest" description="Disordered" evidence="8">
    <location>
        <begin position="761"/>
        <end position="850"/>
    </location>
</feature>
<feature type="region of interest" description="Disordered" evidence="8">
    <location>
        <begin position="491"/>
        <end position="515"/>
    </location>
</feature>
<accession>A0A176WA20</accession>
<comment type="caution">
    <text evidence="11">The sequence shown here is derived from an EMBL/GenBank/DDBJ whole genome shotgun (WGS) entry which is preliminary data.</text>
</comment>
<reference evidence="11" key="1">
    <citation type="submission" date="2016-03" db="EMBL/GenBank/DDBJ databases">
        <title>Mechanisms controlling the formation of the plant cell surface in tip-growing cells are functionally conserved among land plants.</title>
        <authorList>
            <person name="Honkanen S."/>
            <person name="Jones V.A."/>
            <person name="Morieri G."/>
            <person name="Champion C."/>
            <person name="Hetherington A.J."/>
            <person name="Kelly S."/>
            <person name="Saint-Marcoux D."/>
            <person name="Proust H."/>
            <person name="Prescott H."/>
            <person name="Dolan L."/>
        </authorList>
    </citation>
    <scope>NUCLEOTIDE SEQUENCE [LARGE SCALE GENOMIC DNA]</scope>
    <source>
        <tissue evidence="11">Whole gametophyte</tissue>
    </source>
</reference>
<keyword evidence="4 9" id="KW-0812">Transmembrane</keyword>
<organism evidence="11 12">
    <name type="scientific">Marchantia polymorpha subsp. ruderalis</name>
    <dbReference type="NCBI Taxonomy" id="1480154"/>
    <lineage>
        <taxon>Eukaryota</taxon>
        <taxon>Viridiplantae</taxon>
        <taxon>Streptophyta</taxon>
        <taxon>Embryophyta</taxon>
        <taxon>Marchantiophyta</taxon>
        <taxon>Marchantiopsida</taxon>
        <taxon>Marchantiidae</taxon>
        <taxon>Marchantiales</taxon>
        <taxon>Marchantiaceae</taxon>
        <taxon>Marchantia</taxon>
    </lineage>
</organism>
<comment type="similarity">
    <text evidence="2">Belongs to the DHHC palmitoyltransferase family.</text>
</comment>
<keyword evidence="5 9" id="KW-1133">Transmembrane helix</keyword>
<dbReference type="AlphaFoldDB" id="A0A176WA20"/>
<dbReference type="GO" id="GO:0006612">
    <property type="term" value="P:protein targeting to membrane"/>
    <property type="evidence" value="ECO:0007669"/>
    <property type="project" value="TreeGrafter"/>
</dbReference>
<dbReference type="GO" id="GO:0005794">
    <property type="term" value="C:Golgi apparatus"/>
    <property type="evidence" value="ECO:0007669"/>
    <property type="project" value="TreeGrafter"/>
</dbReference>
<feature type="compositionally biased region" description="Polar residues" evidence="8">
    <location>
        <begin position="891"/>
        <end position="901"/>
    </location>
</feature>
<evidence type="ECO:0000256" key="6">
    <source>
        <dbReference type="ARBA" id="ARBA00023136"/>
    </source>
</evidence>
<feature type="compositionally biased region" description="Low complexity" evidence="8">
    <location>
        <begin position="625"/>
        <end position="644"/>
    </location>
</feature>
<dbReference type="InterPro" id="IPR039859">
    <property type="entry name" value="PFA4/ZDH16/20/ERF2-like"/>
</dbReference>
<evidence type="ECO:0000256" key="5">
    <source>
        <dbReference type="ARBA" id="ARBA00022989"/>
    </source>
</evidence>
<evidence type="ECO:0000256" key="1">
    <source>
        <dbReference type="ARBA" id="ARBA00004141"/>
    </source>
</evidence>
<gene>
    <name evidence="11" type="ORF">AXG93_4486s1040</name>
</gene>
<evidence type="ECO:0000256" key="9">
    <source>
        <dbReference type="SAM" id="Phobius"/>
    </source>
</evidence>
<dbReference type="PANTHER" id="PTHR22883">
    <property type="entry name" value="ZINC FINGER DHHC DOMAIN CONTAINING PROTEIN"/>
    <property type="match status" value="1"/>
</dbReference>
<feature type="compositionally biased region" description="Polar residues" evidence="8">
    <location>
        <begin position="823"/>
        <end position="840"/>
    </location>
</feature>
<evidence type="ECO:0000313" key="11">
    <source>
        <dbReference type="EMBL" id="OAE29533.1"/>
    </source>
</evidence>
<dbReference type="Proteomes" id="UP000077202">
    <property type="component" value="Unassembled WGS sequence"/>
</dbReference>
<dbReference type="GO" id="GO:0005783">
    <property type="term" value="C:endoplasmic reticulum"/>
    <property type="evidence" value="ECO:0007669"/>
    <property type="project" value="TreeGrafter"/>
</dbReference>
<keyword evidence="7" id="KW-0012">Acyltransferase</keyword>
<feature type="region of interest" description="Disordered" evidence="8">
    <location>
        <begin position="703"/>
        <end position="730"/>
    </location>
</feature>
<feature type="region of interest" description="Disordered" evidence="8">
    <location>
        <begin position="437"/>
        <end position="462"/>
    </location>
</feature>
<feature type="region of interest" description="Disordered" evidence="8">
    <location>
        <begin position="876"/>
        <end position="917"/>
    </location>
</feature>
<keyword evidence="12" id="KW-1185">Reference proteome</keyword>
<feature type="transmembrane region" description="Helical" evidence="9">
    <location>
        <begin position="178"/>
        <end position="196"/>
    </location>
</feature>
<dbReference type="Pfam" id="PF01529">
    <property type="entry name" value="DHHC"/>
    <property type="match status" value="1"/>
</dbReference>
<dbReference type="GO" id="GO:0019706">
    <property type="term" value="F:protein-cysteine S-palmitoyltransferase activity"/>
    <property type="evidence" value="ECO:0007669"/>
    <property type="project" value="TreeGrafter"/>
</dbReference>
<evidence type="ECO:0000256" key="7">
    <source>
        <dbReference type="ARBA" id="ARBA00023315"/>
    </source>
</evidence>
<feature type="compositionally biased region" description="Low complexity" evidence="8">
    <location>
        <begin position="237"/>
        <end position="256"/>
    </location>
</feature>
<evidence type="ECO:0000256" key="3">
    <source>
        <dbReference type="ARBA" id="ARBA00022679"/>
    </source>
</evidence>
<comment type="subcellular location">
    <subcellularLocation>
        <location evidence="1">Membrane</location>
        <topology evidence="1">Multi-pass membrane protein</topology>
    </subcellularLocation>
</comment>
<feature type="domain" description="Palmitoyltransferase DHHC" evidence="10">
    <location>
        <begin position="323"/>
        <end position="425"/>
    </location>
</feature>
<protein>
    <recommendedName>
        <fullName evidence="10">Palmitoyltransferase DHHC domain-containing protein</fullName>
    </recommendedName>
</protein>
<proteinExistence type="inferred from homology"/>
<evidence type="ECO:0000313" key="12">
    <source>
        <dbReference type="Proteomes" id="UP000077202"/>
    </source>
</evidence>
<evidence type="ECO:0000256" key="4">
    <source>
        <dbReference type="ARBA" id="ARBA00022692"/>
    </source>
</evidence>
<evidence type="ECO:0000256" key="8">
    <source>
        <dbReference type="SAM" id="MobiDB-lite"/>
    </source>
</evidence>
<name>A0A176WA20_MARPO</name>
<feature type="region of interest" description="Disordered" evidence="8">
    <location>
        <begin position="212"/>
        <end position="266"/>
    </location>
</feature>
<evidence type="ECO:0000256" key="2">
    <source>
        <dbReference type="ARBA" id="ARBA00008574"/>
    </source>
</evidence>
<feature type="compositionally biased region" description="Low complexity" evidence="8">
    <location>
        <begin position="444"/>
        <end position="462"/>
    </location>
</feature>
<sequence length="935" mass="101006">MSLSVVAERLNDIIKDREVKVKDCEIKPAKECATDGSGKAIQSSEESAESIWDSLRNQQQQEGGRGERVKRESMLVALPAEVSGAGCGSGGRVLLRRYGVVVNCGGVERPEEGLGKEGVDERCSTGVHLQHAVEMVRRHGWQLPAHTFQVVAITVFFLLAVAFYVFLAPFLWFHALEYAVLVLYSPLAFGVFLLYVRSSAIDPADPGVFGSQPLSKHTRKGSFSEASLGMTPSDTIRPLSPGLSTPSRSSSVMPSDSHFDRKTPYGDQPRIGWRKKRNPFSFTAICCLFCGWVVKDDSCKDDFKLQQPVAEEDVLFCTLCNAEWLNNCVGRKNYNTFVALMATSLTLLVLEWGVGIAVLVRCFVDKRGIEHQIIDKLGNGFSRAPFATVVAICTLVSLLASIPLGELFFFHLILIRKGITTYEYVVAMRAQNEPQGLSIDGEPHSIPTSPSSSTATGLSGSSSLGLQYSRGAWCTPPRVFVEHQDEVVPHLGPGRVPSTIDPDAGSALTRHDNRHKKGAVRISAWKLAKLNADDATRAAAKARENSSILRQLGPRDYGIVEGEYTSSSNMSSRSSMSADYLNSKRRIRDDSSLGSVKVDLPAIRTTRDDSSVHYEPTDLGHRSRSSGSSPSHTLTDSTTLSPLPAERRFGPSSSTSGMRMSGPNTRNPEEVGAPVIMVGASHIRTHLPAHHASALSHSSADFSRAWSGPAASSDGYEASSGESADDAALPRINQYPSRGRVLPDHVTLSVKEGKQAALYWDRSSGRYNPPKARGRGDGGDHTGTSSTSVYTQNSRRAWPEPSATPSSLSDDPVSSEYAAGRYSPSQRFSPSQTSTSTHDVSPSLPSSSLIPDNLVYSGTSIFYGGPIAEPPVIVKEPQQHSHSLPPKPPSDTKNLPKSSVTPEARVPRSTIRSQSPIFAPRAMLSFSPLGPGASS</sequence>
<dbReference type="EMBL" id="LVLJ01001453">
    <property type="protein sequence ID" value="OAE29533.1"/>
    <property type="molecule type" value="Genomic_DNA"/>
</dbReference>
<evidence type="ECO:0000259" key="10">
    <source>
        <dbReference type="Pfam" id="PF01529"/>
    </source>
</evidence>
<feature type="transmembrane region" description="Helical" evidence="9">
    <location>
        <begin position="337"/>
        <end position="364"/>
    </location>
</feature>
<feature type="compositionally biased region" description="Basic and acidic residues" evidence="8">
    <location>
        <begin position="607"/>
        <end position="621"/>
    </location>
</feature>
<feature type="transmembrane region" description="Helical" evidence="9">
    <location>
        <begin position="385"/>
        <end position="414"/>
    </location>
</feature>
<feature type="transmembrane region" description="Helical" evidence="9">
    <location>
        <begin position="147"/>
        <end position="172"/>
    </location>
</feature>
<feature type="compositionally biased region" description="Polar residues" evidence="8">
    <location>
        <begin position="651"/>
        <end position="666"/>
    </location>
</feature>
<dbReference type="GO" id="GO:0016020">
    <property type="term" value="C:membrane"/>
    <property type="evidence" value="ECO:0007669"/>
    <property type="project" value="UniProtKB-SubCell"/>
</dbReference>
<feature type="region of interest" description="Disordered" evidence="8">
    <location>
        <begin position="607"/>
        <end position="670"/>
    </location>
</feature>
<keyword evidence="3" id="KW-0808">Transferase</keyword>
<dbReference type="PANTHER" id="PTHR22883:SF203">
    <property type="entry name" value="PALMITOYLTRANSFERASE"/>
    <property type="match status" value="1"/>
</dbReference>
<keyword evidence="6 9" id="KW-0472">Membrane</keyword>
<dbReference type="InterPro" id="IPR001594">
    <property type="entry name" value="Palmitoyltrfase_DHHC"/>
</dbReference>